<accession>A0ABV2VUB0</accession>
<sequence length="129" mass="14235">MTGSVRYVPKLKSREEIEYMLEYISRTYVPMHDYARGGAAVCRWILGRDHASPVTGQVLNRPVTCNDVRHEGYESQVAMANGGIAAVGRVSLDFLNGVDDWASWATGSQGVSLPDDWPFDQGPPLPPVR</sequence>
<dbReference type="EMBL" id="JBEXRX010000117">
    <property type="protein sequence ID" value="MEU0155607.1"/>
    <property type="molecule type" value="Genomic_DNA"/>
</dbReference>
<comment type="caution">
    <text evidence="1">The sequence shown here is derived from an EMBL/GenBank/DDBJ whole genome shotgun (WGS) entry which is preliminary data.</text>
</comment>
<evidence type="ECO:0000313" key="2">
    <source>
        <dbReference type="Proteomes" id="UP001550348"/>
    </source>
</evidence>
<keyword evidence="2" id="KW-1185">Reference proteome</keyword>
<gene>
    <name evidence="1" type="ORF">ABZ071_27645</name>
</gene>
<evidence type="ECO:0000313" key="1">
    <source>
        <dbReference type="EMBL" id="MEU0155607.1"/>
    </source>
</evidence>
<reference evidence="1 2" key="1">
    <citation type="submission" date="2024-06" db="EMBL/GenBank/DDBJ databases">
        <title>The Natural Products Discovery Center: Release of the First 8490 Sequenced Strains for Exploring Actinobacteria Biosynthetic Diversity.</title>
        <authorList>
            <person name="Kalkreuter E."/>
            <person name="Kautsar S.A."/>
            <person name="Yang D."/>
            <person name="Bader C.D."/>
            <person name="Teijaro C.N."/>
            <person name="Fluegel L."/>
            <person name="Davis C.M."/>
            <person name="Simpson J.R."/>
            <person name="Lauterbach L."/>
            <person name="Steele A.D."/>
            <person name="Gui C."/>
            <person name="Meng S."/>
            <person name="Li G."/>
            <person name="Viehrig K."/>
            <person name="Ye F."/>
            <person name="Su P."/>
            <person name="Kiefer A.F."/>
            <person name="Nichols A."/>
            <person name="Cepeda A.J."/>
            <person name="Yan W."/>
            <person name="Fan B."/>
            <person name="Jiang Y."/>
            <person name="Adhikari A."/>
            <person name="Zheng C.-J."/>
            <person name="Schuster L."/>
            <person name="Cowan T.M."/>
            <person name="Smanski M.J."/>
            <person name="Chevrette M.G."/>
            <person name="De Carvalho L.P.S."/>
            <person name="Shen B."/>
        </authorList>
    </citation>
    <scope>NUCLEOTIDE SEQUENCE [LARGE SCALE GENOMIC DNA]</scope>
    <source>
        <strain evidence="1 2">NPDC006286</strain>
    </source>
</reference>
<protein>
    <submittedName>
        <fullName evidence="1">Uncharacterized protein</fullName>
    </submittedName>
</protein>
<proteinExistence type="predicted"/>
<dbReference type="RefSeq" id="WP_355667186.1">
    <property type="nucleotide sequence ID" value="NZ_JBEXRX010000117.1"/>
</dbReference>
<organism evidence="1 2">
    <name type="scientific">Micromonospora fulviviridis</name>
    <dbReference type="NCBI Taxonomy" id="47860"/>
    <lineage>
        <taxon>Bacteria</taxon>
        <taxon>Bacillati</taxon>
        <taxon>Actinomycetota</taxon>
        <taxon>Actinomycetes</taxon>
        <taxon>Micromonosporales</taxon>
        <taxon>Micromonosporaceae</taxon>
        <taxon>Micromonospora</taxon>
    </lineage>
</organism>
<name>A0ABV2VUB0_9ACTN</name>
<dbReference type="Proteomes" id="UP001550348">
    <property type="component" value="Unassembled WGS sequence"/>
</dbReference>